<dbReference type="AlphaFoldDB" id="A0A816D3N9"/>
<evidence type="ECO:0000313" key="2">
    <source>
        <dbReference type="EMBL" id="CAF1628116.1"/>
    </source>
</evidence>
<keyword evidence="3" id="KW-1185">Reference proteome</keyword>
<reference evidence="2" key="1">
    <citation type="submission" date="2021-02" db="EMBL/GenBank/DDBJ databases">
        <authorList>
            <person name="Nowell W R."/>
        </authorList>
    </citation>
    <scope>NUCLEOTIDE SEQUENCE</scope>
</reference>
<accession>A0A816D3N9</accession>
<sequence length="191" mass="21556">MKKVLGSVFDQTSSKASNSTNKSAADVQRQDLSSHKSSGSHNRREKQPDTLVDIATPTLSDSPAIEHERAILVEASSSSFGSECLRLINIVFQTSQTFPSIMGTCGNISQYLRKELYKKYPDEYFHVILGQNNAFGFAIDDGDYFAEVEQEQYRVLIFTTRRERRVNLGIHDANSQMLLEWKSLTVKPTKK</sequence>
<protein>
    <submittedName>
        <fullName evidence="2">Uncharacterized protein</fullName>
    </submittedName>
</protein>
<dbReference type="Proteomes" id="UP000663828">
    <property type="component" value="Unassembled WGS sequence"/>
</dbReference>
<gene>
    <name evidence="2" type="ORF">XAT740_LOCUS51192</name>
</gene>
<feature type="compositionally biased region" description="Low complexity" evidence="1">
    <location>
        <begin position="12"/>
        <end position="25"/>
    </location>
</feature>
<name>A0A816D3N9_ADIRI</name>
<dbReference type="EMBL" id="CAJNOR010008075">
    <property type="protein sequence ID" value="CAF1628116.1"/>
    <property type="molecule type" value="Genomic_DNA"/>
</dbReference>
<evidence type="ECO:0000313" key="3">
    <source>
        <dbReference type="Proteomes" id="UP000663828"/>
    </source>
</evidence>
<comment type="caution">
    <text evidence="2">The sequence shown here is derived from an EMBL/GenBank/DDBJ whole genome shotgun (WGS) entry which is preliminary data.</text>
</comment>
<organism evidence="2 3">
    <name type="scientific">Adineta ricciae</name>
    <name type="common">Rotifer</name>
    <dbReference type="NCBI Taxonomy" id="249248"/>
    <lineage>
        <taxon>Eukaryota</taxon>
        <taxon>Metazoa</taxon>
        <taxon>Spiralia</taxon>
        <taxon>Gnathifera</taxon>
        <taxon>Rotifera</taxon>
        <taxon>Eurotatoria</taxon>
        <taxon>Bdelloidea</taxon>
        <taxon>Adinetida</taxon>
        <taxon>Adinetidae</taxon>
        <taxon>Adineta</taxon>
    </lineage>
</organism>
<proteinExistence type="predicted"/>
<feature type="region of interest" description="Disordered" evidence="1">
    <location>
        <begin position="1"/>
        <end position="52"/>
    </location>
</feature>
<evidence type="ECO:0000256" key="1">
    <source>
        <dbReference type="SAM" id="MobiDB-lite"/>
    </source>
</evidence>